<feature type="compositionally biased region" description="Low complexity" evidence="2">
    <location>
        <begin position="585"/>
        <end position="597"/>
    </location>
</feature>
<feature type="region of interest" description="Disordered" evidence="2">
    <location>
        <begin position="573"/>
        <end position="609"/>
    </location>
</feature>
<dbReference type="Proteomes" id="UP000515146">
    <property type="component" value="Unplaced"/>
</dbReference>
<feature type="compositionally biased region" description="Low complexity" evidence="2">
    <location>
        <begin position="931"/>
        <end position="945"/>
    </location>
</feature>
<evidence type="ECO:0000313" key="4">
    <source>
        <dbReference type="Proteomes" id="UP000515146"/>
    </source>
</evidence>
<keyword evidence="4" id="KW-1185">Reference proteome</keyword>
<feature type="compositionally biased region" description="Polar residues" evidence="2">
    <location>
        <begin position="946"/>
        <end position="957"/>
    </location>
</feature>
<organism evidence="4 5">
    <name type="scientific">Dermatophagoides pteronyssinus</name>
    <name type="common">European house dust mite</name>
    <dbReference type="NCBI Taxonomy" id="6956"/>
    <lineage>
        <taxon>Eukaryota</taxon>
        <taxon>Metazoa</taxon>
        <taxon>Ecdysozoa</taxon>
        <taxon>Arthropoda</taxon>
        <taxon>Chelicerata</taxon>
        <taxon>Arachnida</taxon>
        <taxon>Acari</taxon>
        <taxon>Acariformes</taxon>
        <taxon>Sarcoptiformes</taxon>
        <taxon>Astigmata</taxon>
        <taxon>Psoroptidia</taxon>
        <taxon>Analgoidea</taxon>
        <taxon>Pyroglyphidae</taxon>
        <taxon>Dermatophagoidinae</taxon>
        <taxon>Dermatophagoides</taxon>
    </lineage>
</organism>
<keyword evidence="3" id="KW-0812">Transmembrane</keyword>
<evidence type="ECO:0000256" key="1">
    <source>
        <dbReference type="SAM" id="Coils"/>
    </source>
</evidence>
<feature type="region of interest" description="Disordered" evidence="2">
    <location>
        <begin position="921"/>
        <end position="975"/>
    </location>
</feature>
<name>A0A6P6YE56_DERPT</name>
<keyword evidence="3" id="KW-0472">Membrane</keyword>
<gene>
    <name evidence="5" type="primary">LOC113797567</name>
</gene>
<evidence type="ECO:0000256" key="3">
    <source>
        <dbReference type="SAM" id="Phobius"/>
    </source>
</evidence>
<feature type="compositionally biased region" description="Polar residues" evidence="2">
    <location>
        <begin position="598"/>
        <end position="609"/>
    </location>
</feature>
<feature type="region of interest" description="Disordered" evidence="2">
    <location>
        <begin position="702"/>
        <end position="764"/>
    </location>
</feature>
<reference evidence="5" key="1">
    <citation type="submission" date="2025-08" db="UniProtKB">
        <authorList>
            <consortium name="RefSeq"/>
        </authorList>
    </citation>
    <scope>IDENTIFICATION</scope>
    <source>
        <strain evidence="5">Airmid</strain>
    </source>
</reference>
<feature type="compositionally biased region" description="Acidic residues" evidence="2">
    <location>
        <begin position="721"/>
        <end position="753"/>
    </location>
</feature>
<feature type="compositionally biased region" description="Low complexity" evidence="2">
    <location>
        <begin position="653"/>
        <end position="664"/>
    </location>
</feature>
<dbReference type="AlphaFoldDB" id="A0A6P6YE56"/>
<feature type="coiled-coil region" evidence="1">
    <location>
        <begin position="878"/>
        <end position="905"/>
    </location>
</feature>
<dbReference type="RefSeq" id="XP_027203773.1">
    <property type="nucleotide sequence ID" value="XM_027347972.1"/>
</dbReference>
<feature type="compositionally biased region" description="Acidic residues" evidence="2">
    <location>
        <begin position="921"/>
        <end position="930"/>
    </location>
</feature>
<dbReference type="KEGG" id="dpte:113797567"/>
<accession>A0A6P6YE56</accession>
<dbReference type="OMA" id="PTPFTNY"/>
<evidence type="ECO:0000256" key="2">
    <source>
        <dbReference type="SAM" id="MobiDB-lite"/>
    </source>
</evidence>
<feature type="compositionally biased region" description="Basic residues" evidence="2">
    <location>
        <begin position="260"/>
        <end position="271"/>
    </location>
</feature>
<dbReference type="InParanoid" id="A0A6P6YE56"/>
<feature type="region of interest" description="Disordered" evidence="2">
    <location>
        <begin position="306"/>
        <end position="326"/>
    </location>
</feature>
<feature type="compositionally biased region" description="Basic and acidic residues" evidence="2">
    <location>
        <begin position="479"/>
        <end position="490"/>
    </location>
</feature>
<feature type="region of interest" description="Disordered" evidence="2">
    <location>
        <begin position="653"/>
        <end position="681"/>
    </location>
</feature>
<feature type="region of interest" description="Disordered" evidence="2">
    <location>
        <begin position="175"/>
        <end position="210"/>
    </location>
</feature>
<feature type="region of interest" description="Disordered" evidence="2">
    <location>
        <begin position="244"/>
        <end position="280"/>
    </location>
</feature>
<feature type="transmembrane region" description="Helical" evidence="3">
    <location>
        <begin position="20"/>
        <end position="40"/>
    </location>
</feature>
<dbReference type="OrthoDB" id="8194427at2759"/>
<feature type="compositionally biased region" description="Polar residues" evidence="2">
    <location>
        <begin position="178"/>
        <end position="210"/>
    </location>
</feature>
<keyword evidence="1" id="KW-0175">Coiled coil</keyword>
<feature type="region of interest" description="Disordered" evidence="2">
    <location>
        <begin position="470"/>
        <end position="490"/>
    </location>
</feature>
<sequence length="984" mass="112653">MEEIMNCDIVHGIIYDSLRVVFALSLLAIIISLFSMITLFKLSTHEKRKLYFQNQLAIARNHHRHQYQSQIQSQSINYQRSLANYDQCPATSTTTAVTTKHQTSTNQFNHPSSSFPSTTNFKCLSADFSSQDLLIDNPNHHHQTFKSTTVSNTPANDYPDEMLLFSPNRKLERKDKIWSSSQSTTNFQTISDNKQYRSSDINNNNHQQSTSNLRRYMSVILDTPSNVQSYVWRKLNSLKNIQKQDNSMQHDDDADDSTFSHHHHHHRRKHPLLPPPHMAIPRFSVSQLSNMNANNSINSKSILKTSSSSSTYSNESSSNLGSNSSFNKSQTIRYQLNTANNNVELLLLPNQQTNLIFSKNSSNDDIESGHQFETNVILFNNVEQSRTDFTSKYCQQSLQSVDNSIHSSNESTENHSKWSKYLNDFANSFECIDEDEGELAKGFVQVPNAISIQPTTQPYISYFNPFESSTINQSSNKEQSTDIDHSPDNHNFELMNGEEQNRQQQQQPSLVDVFTFASSIGNSTEYHQQIYTTFEEAFKNYYDSQNRISNNNYYTLPLKTNIHTNVNKDNYHRHRNQRHQRNCGQSNNQQQPKQQQQYSTTKNGLSNQTKQIAKQEPIVVNNHPESMEEIPFHVAIIEPPKDYQNLFPVNQQQQQELDNDNNNNNEKREQPTQTQPTTNQSIHNPYRYWLEQINQSKLNQILQNNNNDGGGGGSMNNPVFIDEDDDDDCCEDDDDDDNEDDDDDDDDDDEADGAGDTSTSQDIADFELELDDEPIKFISEEDFKILISNPTSLKKLEIFHRSINLDTKTAMNNVEQMMMINQNEDQNQNQNQNTIITRLPNNNHQIKKSSETMNNNNPNNEKLVVVEQSPITVDKSPVDLLEMNMNLLKRRVQEQMLNINQQNKKNDCGFDGFRKGCFDDDGDDNDDSSDDTSTSTGTASSLSTCNGNDGQVNQDALESTDEENSITAEFIKPPTPFTNYLFES</sequence>
<evidence type="ECO:0000313" key="5">
    <source>
        <dbReference type="RefSeq" id="XP_027203773.1"/>
    </source>
</evidence>
<protein>
    <submittedName>
        <fullName evidence="5">Uncharacterized protein</fullName>
    </submittedName>
</protein>
<feature type="compositionally biased region" description="Low complexity" evidence="2">
    <location>
        <begin position="671"/>
        <end position="680"/>
    </location>
</feature>
<keyword evidence="3" id="KW-1133">Transmembrane helix</keyword>
<proteinExistence type="predicted"/>